<dbReference type="GeneID" id="918010"/>
<name>O41061_PBCV1</name>
<dbReference type="Proteomes" id="UP000000862">
    <property type="component" value="Segment"/>
</dbReference>
<gene>
    <name evidence="1" type="primary">A579L</name>
</gene>
<reference evidence="1 2" key="2">
    <citation type="journal article" date="1995" name="Virology">
        <title>Analysis of 43 kb of the Chlorella virus PBCV-1 330-kb genome: map positions 45 to 88.</title>
        <authorList>
            <person name="Li Y."/>
            <person name="Lu Z."/>
            <person name="Burbank D.E."/>
            <person name="Kutish G.F."/>
            <person name="Rock D.L."/>
            <person name="Van Etten J.L."/>
        </authorList>
    </citation>
    <scope>NUCLEOTIDE SEQUENCE [LARGE SCALE GENOMIC DNA]</scope>
</reference>
<evidence type="ECO:0000313" key="1">
    <source>
        <dbReference type="EMBL" id="AAC96930.2"/>
    </source>
</evidence>
<keyword evidence="1" id="KW-0540">Nuclease</keyword>
<dbReference type="EMBL" id="JF411744">
    <property type="protein sequence ID" value="AAC96930.2"/>
    <property type="molecule type" value="Genomic_DNA"/>
</dbReference>
<organism evidence="1 2">
    <name type="scientific">Paramecium bursaria Chlorella virus 1</name>
    <name type="common">PBCV-1</name>
    <dbReference type="NCBI Taxonomy" id="10506"/>
    <lineage>
        <taxon>Viruses</taxon>
        <taxon>Varidnaviria</taxon>
        <taxon>Bamfordvirae</taxon>
        <taxon>Nucleocytoviricota</taxon>
        <taxon>Megaviricetes</taxon>
        <taxon>Algavirales</taxon>
        <taxon>Phycodnaviridae</taxon>
        <taxon>Chlorovirus</taxon>
        <taxon>Chlorovirus vanettense</taxon>
    </lineage>
</organism>
<organismHost>
    <name type="scientific">Chlorella</name>
    <dbReference type="NCBI Taxonomy" id="3071"/>
</organismHost>
<evidence type="ECO:0000313" key="2">
    <source>
        <dbReference type="Proteomes" id="UP000000862"/>
    </source>
</evidence>
<keyword evidence="1" id="KW-0378">Hydrolase</keyword>
<reference evidence="1 2" key="8">
    <citation type="journal article" date="2010" name="J. Virol.">
        <title>Microarray analysis of Paramecium bursaria chlorella virus 1 transcription.</title>
        <authorList>
            <person name="Yanai-Balser G.M."/>
            <person name="Duncan G.A."/>
            <person name="Eudy J.D."/>
            <person name="Wang D."/>
            <person name="Li X."/>
            <person name="Agarkova I.V."/>
            <person name="Dunigan D.D."/>
            <person name="Van Etten J.L."/>
        </authorList>
    </citation>
    <scope>NUCLEOTIDE SEQUENCE [LARGE SCALE GENOMIC DNA]</scope>
</reference>
<reference evidence="1 2" key="1">
    <citation type="journal article" date="1995" name="Virology">
        <title>Analysis of 45 kb of DNA located at the left end of the chlorella virus PBCV-1 genome.</title>
        <authorList>
            <person name="Lu Z."/>
            <person name="Li Y."/>
            <person name="Zhang Y."/>
            <person name="Kutish G.F."/>
            <person name="Rock D.L."/>
            <person name="Van Etten J.L."/>
        </authorList>
    </citation>
    <scope>NUCLEOTIDE SEQUENCE [LARGE SCALE GENOMIC DNA]</scope>
</reference>
<dbReference type="OrthoDB" id="22304at10239"/>
<reference evidence="1 2" key="3">
    <citation type="journal article" date="1996" name="Virology">
        <title>Analysis of 94 kb of the chlorella virus PBCV-1 330-kb genome: map positions 88 to 182.</title>
        <authorList>
            <person name="Lu Z."/>
            <person name="Li Y."/>
            <person name="Que Q."/>
            <person name="Kutish G.F."/>
            <person name="Rock D.L."/>
            <person name="Van Etten J.L."/>
        </authorList>
    </citation>
    <scope>NUCLEOTIDE SEQUENCE [LARGE SCALE GENOMIC DNA]</scope>
</reference>
<keyword evidence="1" id="KW-0255">Endonuclease</keyword>
<dbReference type="RefSeq" id="NP_048935.2">
    <property type="nucleotide sequence ID" value="NC_000852.5"/>
</dbReference>
<reference evidence="1 2" key="5">
    <citation type="journal article" date="1997" name="Virology">
        <title>Analysis of 74 kb of DNA located at the right end of the 330-kb chlorella virus PBCV-1 genome.</title>
        <authorList>
            <person name="Li Y."/>
            <person name="Lu Z."/>
            <person name="Sun L."/>
            <person name="Ropp S."/>
            <person name="Kutish G.F."/>
            <person name="Rock D.L."/>
            <person name="Van Etten J.L."/>
        </authorList>
    </citation>
    <scope>NUCLEOTIDE SEQUENCE [LARGE SCALE GENOMIC DNA]</scope>
</reference>
<keyword evidence="2" id="KW-1185">Reference proteome</keyword>
<proteinExistence type="predicted"/>
<dbReference type="GO" id="GO:0004519">
    <property type="term" value="F:endonuclease activity"/>
    <property type="evidence" value="ECO:0007669"/>
    <property type="project" value="UniProtKB-KW"/>
</dbReference>
<accession>O41061</accession>
<reference evidence="1 2" key="7">
    <citation type="journal article" date="2000" name="Virology">
        <title>Characterization of a beta-1,3-glucanase encoded by chlorella virus PBCV-1.</title>
        <authorList>
            <person name="Sun L."/>
            <person name="Gurnon J.R."/>
            <person name="Adams B.J."/>
            <person name="Graves M.V."/>
            <person name="Van Etten J.L."/>
        </authorList>
    </citation>
    <scope>NUCLEOTIDE SEQUENCE [LARGE SCALE GENOMIC DNA]</scope>
</reference>
<reference evidence="1 2" key="6">
    <citation type="journal article" date="1999" name="Virology">
        <title>Chlorella virus PBCV-1 encodes a functional homospermidine synthase.</title>
        <authorList>
            <person name="Kaiser A."/>
            <person name="Vollmert M."/>
            <person name="Tholl D."/>
            <person name="Graves M.V."/>
            <person name="Gurnon J.R."/>
            <person name="Xing W."/>
            <person name="Lisec A.D."/>
            <person name="Nickerson K.W."/>
            <person name="Van Etten J.L."/>
        </authorList>
    </citation>
    <scope>NUCLEOTIDE SEQUENCE [LARGE SCALE GENOMIC DNA]</scope>
</reference>
<reference evidence="1 2" key="4">
    <citation type="journal article" date="1996" name="Virology">
        <title>Analysis of 76 kb of the chlorella virus PBCV-1 330-kb genome: map positions 182 to 258.</title>
        <authorList>
            <person name="Kutish G.F."/>
            <person name="Li Y."/>
            <person name="Lu Z."/>
            <person name="Furuta M."/>
            <person name="Rock D.L."/>
            <person name="Van Etten J.L."/>
        </authorList>
    </citation>
    <scope>NUCLEOTIDE SEQUENCE [LARGE SCALE GENOMIC DNA]</scope>
</reference>
<dbReference type="REBASE" id="749">
    <property type="entry name" value="CviAI"/>
</dbReference>
<protein>
    <submittedName>
        <fullName evidence="1">R.CviAI restriction endonuclease</fullName>
    </submittedName>
</protein>
<dbReference type="KEGG" id="vg:918010"/>
<sequence>MQYNISKITEKAKHTKLPIDGNVIENNIENKIKRIHSKIMKNSDNRVKILKNISVIDWLFGGTMFWKGKSFKTKVEATKFLKKAEDDWGKEMLQKVRPDLKPSGQWTTKLGEHIAEEIFILLGNIRGEIKKVPVMNGLHPDGEADKFMFEAKSQLYYSTGTAAEKILGVPIKYRNVPDLYKKPLKIVCIAGAELRSEEFGIFPGTKEYDNKMREILKFYKQNGIEYVRMTDLLSRLDT</sequence>